<keyword evidence="1" id="KW-0812">Transmembrane</keyword>
<evidence type="ECO:0000313" key="2">
    <source>
        <dbReference type="EMBL" id="XCF18396.1"/>
    </source>
</evidence>
<keyword evidence="2" id="KW-0614">Plasmid</keyword>
<keyword evidence="1" id="KW-0472">Membrane</keyword>
<accession>A0AAU8CHH5</accession>
<dbReference type="GeneID" id="91110957"/>
<geneLocation type="plasmid" evidence="2">
    <name>pNMX12-1_21</name>
</geneLocation>
<sequence length="93" mass="9723">MTTNGPSEDETSDTDDSTLLVEAGSTDASLARIERQQQYTHALLAATMSVVAGATATVANSTFWALVTAGALAGMLAFAFVWKTTPRTIPQNS</sequence>
<gene>
    <name evidence="2" type="ORF">ABSL23_17370</name>
</gene>
<dbReference type="EMBL" id="CP159207">
    <property type="protein sequence ID" value="XCF18396.1"/>
    <property type="molecule type" value="Genomic_DNA"/>
</dbReference>
<name>A0AAU8CHH5_9EURY</name>
<reference evidence="2" key="1">
    <citation type="submission" date="2024-06" db="EMBL/GenBank/DDBJ databases">
        <title>Genome Sequence of an extremely halophilic archaeon isolated from Permian era halite, Salado Formation, Carlsbad, New Mexico: Halobacterium sp. strain NMX12-1.</title>
        <authorList>
            <person name="Sotoa L."/>
            <person name="DasSarma P."/>
            <person name="Anton B.P."/>
            <person name="Vincze T."/>
            <person name="Verma I."/>
            <person name="Eralp B."/>
            <person name="Powers D.W."/>
            <person name="Dozier B.L."/>
            <person name="Roberts R.J."/>
            <person name="DasSarma S."/>
        </authorList>
    </citation>
    <scope>NUCLEOTIDE SEQUENCE</scope>
    <source>
        <strain evidence="2">NMX12-1</strain>
        <plasmid evidence="2">pNMX12-1_21</plasmid>
    </source>
</reference>
<proteinExistence type="predicted"/>
<feature type="transmembrane region" description="Helical" evidence="1">
    <location>
        <begin position="63"/>
        <end position="82"/>
    </location>
</feature>
<dbReference type="KEGG" id="hanx:ABSL23_17370"/>
<evidence type="ECO:0000256" key="1">
    <source>
        <dbReference type="SAM" id="Phobius"/>
    </source>
</evidence>
<dbReference type="RefSeq" id="WP_353635666.1">
    <property type="nucleotide sequence ID" value="NZ_CP159207.1"/>
</dbReference>
<keyword evidence="1" id="KW-1133">Transmembrane helix</keyword>
<dbReference type="AlphaFoldDB" id="A0AAU8CHH5"/>
<protein>
    <submittedName>
        <fullName evidence="2">Uncharacterized protein</fullName>
    </submittedName>
</protein>
<feature type="transmembrane region" description="Helical" evidence="1">
    <location>
        <begin position="39"/>
        <end position="57"/>
    </location>
</feature>
<organism evidence="2">
    <name type="scientific">Halobacterium sp. NMX12-1</name>
    <dbReference type="NCBI Taxonomy" id="3166650"/>
    <lineage>
        <taxon>Archaea</taxon>
        <taxon>Methanobacteriati</taxon>
        <taxon>Methanobacteriota</taxon>
        <taxon>Stenosarchaea group</taxon>
        <taxon>Halobacteria</taxon>
        <taxon>Halobacteriales</taxon>
        <taxon>Halobacteriaceae</taxon>
        <taxon>Halobacterium</taxon>
    </lineage>
</organism>